<dbReference type="GO" id="GO:0050291">
    <property type="term" value="F:sphingosine N-acyltransferase activity"/>
    <property type="evidence" value="ECO:0007669"/>
    <property type="project" value="InterPro"/>
</dbReference>
<comment type="subcellular location">
    <subcellularLocation>
        <location evidence="1">Membrane</location>
        <topology evidence="1">Multi-pass membrane protein</topology>
    </subcellularLocation>
</comment>
<dbReference type="InterPro" id="IPR016439">
    <property type="entry name" value="Lag1/Lac1-like"/>
</dbReference>
<accession>A0A9W9Q5Y6</accession>
<feature type="transmembrane region" description="Helical" evidence="7">
    <location>
        <begin position="162"/>
        <end position="179"/>
    </location>
</feature>
<dbReference type="PANTHER" id="PTHR12560:SF0">
    <property type="entry name" value="LD18904P"/>
    <property type="match status" value="1"/>
</dbReference>
<organism evidence="10 11">
    <name type="scientific">Penicillium atrosanguineum</name>
    <dbReference type="NCBI Taxonomy" id="1132637"/>
    <lineage>
        <taxon>Eukaryota</taxon>
        <taxon>Fungi</taxon>
        <taxon>Dikarya</taxon>
        <taxon>Ascomycota</taxon>
        <taxon>Pezizomycotina</taxon>
        <taxon>Eurotiomycetes</taxon>
        <taxon>Eurotiomycetidae</taxon>
        <taxon>Eurotiales</taxon>
        <taxon>Aspergillaceae</taxon>
        <taxon>Penicillium</taxon>
    </lineage>
</organism>
<keyword evidence="5 6" id="KW-0472">Membrane</keyword>
<feature type="transmembrane region" description="Helical" evidence="7">
    <location>
        <begin position="89"/>
        <end position="108"/>
    </location>
</feature>
<feature type="chain" id="PRO_5040867358" evidence="8">
    <location>
        <begin position="18"/>
        <end position="346"/>
    </location>
</feature>
<dbReference type="OrthoDB" id="537032at2759"/>
<proteinExistence type="inferred from homology"/>
<evidence type="ECO:0000256" key="6">
    <source>
        <dbReference type="PROSITE-ProRule" id="PRU00205"/>
    </source>
</evidence>
<evidence type="ECO:0000256" key="2">
    <source>
        <dbReference type="ARBA" id="ARBA00009808"/>
    </source>
</evidence>
<dbReference type="PANTHER" id="PTHR12560">
    <property type="entry name" value="LONGEVITY ASSURANCE FACTOR 1 LAG1"/>
    <property type="match status" value="1"/>
</dbReference>
<dbReference type="SMART" id="SM00724">
    <property type="entry name" value="TLC"/>
    <property type="match status" value="1"/>
</dbReference>
<evidence type="ECO:0000313" key="11">
    <source>
        <dbReference type="Proteomes" id="UP001147746"/>
    </source>
</evidence>
<gene>
    <name evidence="10" type="ORF">N7476_002893</name>
</gene>
<evidence type="ECO:0000256" key="8">
    <source>
        <dbReference type="SAM" id="SignalP"/>
    </source>
</evidence>
<sequence length="346" mass="40460">LSFNLIAILFFIHLCLPKDRPYTSAFFSLSHYNTNTGNFGLGGGDFFFLGSCIILFTGLRASCMEYLLEPLARQWGVWKKKEVIRFSEQAWLLCYYSIFWTLGVYIYYTSYYFLALREMFTNWPARELPGITKAYILGQWAFWLQQLIVINVEERRKDHWQMLAHHIITILLVYTSYALHLTRVANLVLVLMDVVDIFFPLAKCLKYLGFSTMRDIMFGFFMLSWFLARHVFYILNMYHIWTYMPETIQPGCYYRSPDSLIIGPIPLPKDGRSYMFEAFLNPSGTICYSDGIRWGFLGALGFLQVLTINWFFLILQVAIRVVKGVGADDIRSEDEDGGELEERKYT</sequence>
<dbReference type="EMBL" id="JAPZBO010000002">
    <property type="protein sequence ID" value="KAJ5324293.1"/>
    <property type="molecule type" value="Genomic_DNA"/>
</dbReference>
<feature type="non-terminal residue" evidence="10">
    <location>
        <position position="346"/>
    </location>
</feature>
<dbReference type="InterPro" id="IPR006634">
    <property type="entry name" value="TLC-dom"/>
</dbReference>
<feature type="transmembrane region" description="Helical" evidence="7">
    <location>
        <begin position="46"/>
        <end position="68"/>
    </location>
</feature>
<keyword evidence="3 6" id="KW-0812">Transmembrane</keyword>
<dbReference type="PIRSF" id="PIRSF005225">
    <property type="entry name" value="LAG1_LAC1"/>
    <property type="match status" value="1"/>
</dbReference>
<dbReference type="Pfam" id="PF03798">
    <property type="entry name" value="TRAM_LAG1_CLN8"/>
    <property type="match status" value="1"/>
</dbReference>
<evidence type="ECO:0000259" key="9">
    <source>
        <dbReference type="PROSITE" id="PS50922"/>
    </source>
</evidence>
<feature type="transmembrane region" description="Helical" evidence="7">
    <location>
        <begin position="216"/>
        <end position="235"/>
    </location>
</feature>
<dbReference type="Proteomes" id="UP001147746">
    <property type="component" value="Unassembled WGS sequence"/>
</dbReference>
<evidence type="ECO:0000256" key="4">
    <source>
        <dbReference type="ARBA" id="ARBA00022989"/>
    </source>
</evidence>
<reference evidence="10" key="2">
    <citation type="journal article" date="2023" name="IMA Fungus">
        <title>Comparative genomic study of the Penicillium genus elucidates a diverse pangenome and 15 lateral gene transfer events.</title>
        <authorList>
            <person name="Petersen C."/>
            <person name="Sorensen T."/>
            <person name="Nielsen M.R."/>
            <person name="Sondergaard T.E."/>
            <person name="Sorensen J.L."/>
            <person name="Fitzpatrick D.A."/>
            <person name="Frisvad J.C."/>
            <person name="Nielsen K.L."/>
        </authorList>
    </citation>
    <scope>NUCLEOTIDE SEQUENCE</scope>
    <source>
        <strain evidence="10">IBT 21472</strain>
    </source>
</reference>
<comment type="similarity">
    <text evidence="2">Belongs to the sphingosine N-acyltransferase family.</text>
</comment>
<evidence type="ECO:0000256" key="7">
    <source>
        <dbReference type="SAM" id="Phobius"/>
    </source>
</evidence>
<dbReference type="GO" id="GO:0046513">
    <property type="term" value="P:ceramide biosynthetic process"/>
    <property type="evidence" value="ECO:0007669"/>
    <property type="project" value="InterPro"/>
</dbReference>
<evidence type="ECO:0000313" key="10">
    <source>
        <dbReference type="EMBL" id="KAJ5324293.1"/>
    </source>
</evidence>
<feature type="transmembrane region" description="Helical" evidence="7">
    <location>
        <begin position="185"/>
        <end position="204"/>
    </location>
</feature>
<name>A0A9W9Q5Y6_9EURO</name>
<feature type="signal peptide" evidence="8">
    <location>
        <begin position="1"/>
        <end position="17"/>
    </location>
</feature>
<keyword evidence="8" id="KW-0732">Signal</keyword>
<feature type="domain" description="TLC" evidence="9">
    <location>
        <begin position="84"/>
        <end position="323"/>
    </location>
</feature>
<evidence type="ECO:0000256" key="3">
    <source>
        <dbReference type="ARBA" id="ARBA00022692"/>
    </source>
</evidence>
<evidence type="ECO:0000256" key="5">
    <source>
        <dbReference type="ARBA" id="ARBA00023136"/>
    </source>
</evidence>
<feature type="transmembrane region" description="Helical" evidence="7">
    <location>
        <begin position="294"/>
        <end position="315"/>
    </location>
</feature>
<keyword evidence="4 7" id="KW-1133">Transmembrane helix</keyword>
<keyword evidence="11" id="KW-1185">Reference proteome</keyword>
<protein>
    <submittedName>
        <fullName evidence="10">Sphingosine N-acyltransferase</fullName>
    </submittedName>
</protein>
<feature type="transmembrane region" description="Helical" evidence="7">
    <location>
        <begin position="128"/>
        <end position="150"/>
    </location>
</feature>
<dbReference type="PROSITE" id="PS50922">
    <property type="entry name" value="TLC"/>
    <property type="match status" value="1"/>
</dbReference>
<dbReference type="GO" id="GO:0016020">
    <property type="term" value="C:membrane"/>
    <property type="evidence" value="ECO:0007669"/>
    <property type="project" value="UniProtKB-SubCell"/>
</dbReference>
<evidence type="ECO:0000256" key="1">
    <source>
        <dbReference type="ARBA" id="ARBA00004141"/>
    </source>
</evidence>
<dbReference type="AlphaFoldDB" id="A0A9W9Q5Y6"/>
<reference evidence="10" key="1">
    <citation type="submission" date="2022-12" db="EMBL/GenBank/DDBJ databases">
        <authorList>
            <person name="Petersen C."/>
        </authorList>
    </citation>
    <scope>NUCLEOTIDE SEQUENCE</scope>
    <source>
        <strain evidence="10">IBT 21472</strain>
    </source>
</reference>
<comment type="caution">
    <text evidence="10">The sequence shown here is derived from an EMBL/GenBank/DDBJ whole genome shotgun (WGS) entry which is preliminary data.</text>
</comment>